<dbReference type="Proteomes" id="UP000274843">
    <property type="component" value="Unassembled WGS sequence"/>
</dbReference>
<evidence type="ECO:0000256" key="2">
    <source>
        <dbReference type="ARBA" id="ARBA00008240"/>
    </source>
</evidence>
<comment type="caution">
    <text evidence="13">The sequence shown here is derived from an EMBL/GenBank/DDBJ whole genome shotgun (WGS) entry which is preliminary data.</text>
</comment>
<dbReference type="RefSeq" id="WP_051362687.1">
    <property type="nucleotide sequence ID" value="NZ_RKHY01000001.1"/>
</dbReference>
<dbReference type="Pfam" id="PF07690">
    <property type="entry name" value="MFS_1"/>
    <property type="match status" value="1"/>
</dbReference>
<feature type="transmembrane region" description="Helical" evidence="11">
    <location>
        <begin position="154"/>
        <end position="177"/>
    </location>
</feature>
<keyword evidence="3" id="KW-0813">Transport</keyword>
<comment type="subcellular location">
    <subcellularLocation>
        <location evidence="1">Cell membrane</location>
        <topology evidence="1">Multi-pass membrane protein</topology>
    </subcellularLocation>
</comment>
<dbReference type="GO" id="GO:0015293">
    <property type="term" value="F:symporter activity"/>
    <property type="evidence" value="ECO:0007669"/>
    <property type="project" value="UniProtKB-KW"/>
</dbReference>
<dbReference type="PROSITE" id="PS00217">
    <property type="entry name" value="SUGAR_TRANSPORT_2"/>
    <property type="match status" value="1"/>
</dbReference>
<feature type="transmembrane region" description="Helical" evidence="11">
    <location>
        <begin position="17"/>
        <end position="42"/>
    </location>
</feature>
<name>A0A3N2GRM8_9PSEU</name>
<evidence type="ECO:0000256" key="8">
    <source>
        <dbReference type="ARBA" id="ARBA00023136"/>
    </source>
</evidence>
<dbReference type="PROSITE" id="PS00216">
    <property type="entry name" value="SUGAR_TRANSPORT_1"/>
    <property type="match status" value="1"/>
</dbReference>
<protein>
    <recommendedName>
        <fullName evidence="10">Putative proline/betaine transporter</fullName>
    </recommendedName>
</protein>
<organism evidence="13 14">
    <name type="scientific">Amycolatopsis thermoflava</name>
    <dbReference type="NCBI Taxonomy" id="84480"/>
    <lineage>
        <taxon>Bacteria</taxon>
        <taxon>Bacillati</taxon>
        <taxon>Actinomycetota</taxon>
        <taxon>Actinomycetes</taxon>
        <taxon>Pseudonocardiales</taxon>
        <taxon>Pseudonocardiaceae</taxon>
        <taxon>Amycolatopsis</taxon>
        <taxon>Amycolatopsis methanolica group</taxon>
    </lineage>
</organism>
<feature type="transmembrane region" description="Helical" evidence="11">
    <location>
        <begin position="307"/>
        <end position="325"/>
    </location>
</feature>
<dbReference type="InterPro" id="IPR005829">
    <property type="entry name" value="Sugar_transporter_CS"/>
</dbReference>
<dbReference type="PANTHER" id="PTHR43045">
    <property type="entry name" value="SHIKIMATE TRANSPORTER"/>
    <property type="match status" value="1"/>
</dbReference>
<accession>A0A3N2GRM8</accession>
<proteinExistence type="inferred from homology"/>
<evidence type="ECO:0000313" key="14">
    <source>
        <dbReference type="Proteomes" id="UP000274843"/>
    </source>
</evidence>
<dbReference type="GeneID" id="301842325"/>
<dbReference type="CDD" id="cd17369">
    <property type="entry name" value="MFS_ShiA_like"/>
    <property type="match status" value="1"/>
</dbReference>
<feature type="transmembrane region" description="Helical" evidence="11">
    <location>
        <begin position="373"/>
        <end position="397"/>
    </location>
</feature>
<keyword evidence="8 11" id="KW-0472">Membrane</keyword>
<dbReference type="Gene3D" id="1.20.1250.20">
    <property type="entry name" value="MFS general substrate transporter like domains"/>
    <property type="match status" value="2"/>
</dbReference>
<evidence type="ECO:0000256" key="7">
    <source>
        <dbReference type="ARBA" id="ARBA00022989"/>
    </source>
</evidence>
<evidence type="ECO:0000256" key="6">
    <source>
        <dbReference type="ARBA" id="ARBA00022847"/>
    </source>
</evidence>
<evidence type="ECO:0000256" key="11">
    <source>
        <dbReference type="SAM" id="Phobius"/>
    </source>
</evidence>
<dbReference type="AlphaFoldDB" id="A0A3N2GRM8"/>
<evidence type="ECO:0000256" key="10">
    <source>
        <dbReference type="ARBA" id="ARBA00039918"/>
    </source>
</evidence>
<feature type="transmembrane region" description="Helical" evidence="11">
    <location>
        <begin position="277"/>
        <end position="300"/>
    </location>
</feature>
<evidence type="ECO:0000256" key="1">
    <source>
        <dbReference type="ARBA" id="ARBA00004651"/>
    </source>
</evidence>
<feature type="transmembrane region" description="Helical" evidence="11">
    <location>
        <begin position="54"/>
        <end position="78"/>
    </location>
</feature>
<keyword evidence="14" id="KW-1185">Reference proteome</keyword>
<dbReference type="GO" id="GO:0005886">
    <property type="term" value="C:plasma membrane"/>
    <property type="evidence" value="ECO:0007669"/>
    <property type="project" value="UniProtKB-SubCell"/>
</dbReference>
<dbReference type="PANTHER" id="PTHR43045:SF1">
    <property type="entry name" value="SHIKIMATE TRANSPORTER"/>
    <property type="match status" value="1"/>
</dbReference>
<evidence type="ECO:0000313" key="13">
    <source>
        <dbReference type="EMBL" id="ROS38575.1"/>
    </source>
</evidence>
<evidence type="ECO:0000256" key="9">
    <source>
        <dbReference type="ARBA" id="ARBA00037295"/>
    </source>
</evidence>
<dbReference type="InterPro" id="IPR011701">
    <property type="entry name" value="MFS"/>
</dbReference>
<feature type="transmembrane region" description="Helical" evidence="11">
    <location>
        <begin position="90"/>
        <end position="108"/>
    </location>
</feature>
<feature type="transmembrane region" description="Helical" evidence="11">
    <location>
        <begin position="243"/>
        <end position="265"/>
    </location>
</feature>
<comment type="function">
    <text evidence="9">May be a proton symporter involved in the uptake of osmolytes such as proline and glycine betaine.</text>
</comment>
<feature type="transmembrane region" description="Helical" evidence="11">
    <location>
        <begin position="331"/>
        <end position="352"/>
    </location>
</feature>
<evidence type="ECO:0000259" key="12">
    <source>
        <dbReference type="PROSITE" id="PS50850"/>
    </source>
</evidence>
<gene>
    <name evidence="13" type="ORF">EDD35_0858</name>
</gene>
<feature type="domain" description="Major facilitator superfamily (MFS) profile" evidence="12">
    <location>
        <begin position="17"/>
        <end position="425"/>
    </location>
</feature>
<keyword evidence="5 11" id="KW-0812">Transmembrane</keyword>
<feature type="transmembrane region" description="Helical" evidence="11">
    <location>
        <begin position="403"/>
        <end position="421"/>
    </location>
</feature>
<evidence type="ECO:0000256" key="5">
    <source>
        <dbReference type="ARBA" id="ARBA00022692"/>
    </source>
</evidence>
<keyword evidence="7 11" id="KW-1133">Transmembrane helix</keyword>
<evidence type="ECO:0000256" key="3">
    <source>
        <dbReference type="ARBA" id="ARBA00022448"/>
    </source>
</evidence>
<evidence type="ECO:0000256" key="4">
    <source>
        <dbReference type="ARBA" id="ARBA00022475"/>
    </source>
</evidence>
<dbReference type="EMBL" id="RKHY01000001">
    <property type="protein sequence ID" value="ROS38575.1"/>
    <property type="molecule type" value="Genomic_DNA"/>
</dbReference>
<reference evidence="13 14" key="1">
    <citation type="submission" date="2018-11" db="EMBL/GenBank/DDBJ databases">
        <title>Sequencing the genomes of 1000 actinobacteria strains.</title>
        <authorList>
            <person name="Klenk H.-P."/>
        </authorList>
    </citation>
    <scope>NUCLEOTIDE SEQUENCE [LARGE SCALE GENOMIC DNA]</scope>
    <source>
        <strain evidence="13 14">DSM 44348</strain>
    </source>
</reference>
<feature type="transmembrane region" description="Helical" evidence="11">
    <location>
        <begin position="189"/>
        <end position="210"/>
    </location>
</feature>
<sequence>MTTHTAQSQATVPIHRIALASFVGTCIEYFDFFIFSTASALVMNKLFFPALDPLAGTLAAFAAFGVAFFMRPFGGMLFGHFGDRIGRKRMLVLSLVIMGVGTASVGLLPTYAQIGIWAPVLLVVSRMLQGLAVGGEWSGAVLLAAEHAPASKRAFFSSWPQVGIPAGLVLSSAVFYFVGLLPEDAMMSWGWRLPFLASAILVGIGLYVRLRIDESPAFRAVRERGEVAKFPAVELVKTAKKSIAIALLAHAGNSVVFYMASVFGLKYAADRGAGSGAVLLALIVAAALQIVTIPLAAILADRYGRRPVLIAGAVLTVLLAFPVFWLLGTGQFVPCLIALVLAISVLHALLYGPEASFLLELFETRLRYTGSAVGYQIGSMLFSGPTPFLAAALFAWAQSIWPLATYMVIAAVLTIIGVSMAKETRAVEFVSGK</sequence>
<dbReference type="SUPFAM" id="SSF103473">
    <property type="entry name" value="MFS general substrate transporter"/>
    <property type="match status" value="1"/>
</dbReference>
<dbReference type="FunFam" id="1.20.1250.20:FF:000001">
    <property type="entry name" value="Dicarboxylate MFS transporter"/>
    <property type="match status" value="1"/>
</dbReference>
<keyword evidence="6" id="KW-0769">Symport</keyword>
<dbReference type="InterPro" id="IPR020846">
    <property type="entry name" value="MFS_dom"/>
</dbReference>
<keyword evidence="4" id="KW-1003">Cell membrane</keyword>
<dbReference type="PROSITE" id="PS50850">
    <property type="entry name" value="MFS"/>
    <property type="match status" value="1"/>
</dbReference>
<dbReference type="InterPro" id="IPR036259">
    <property type="entry name" value="MFS_trans_sf"/>
</dbReference>
<comment type="similarity">
    <text evidence="2">Belongs to the major facilitator superfamily. Metabolite:H+ Symporter (MHS) family (TC 2.A.1.6) family.</text>
</comment>